<dbReference type="PRINTS" id="PR02001">
    <property type="entry name" value="GCR1CAMPR"/>
</dbReference>
<feature type="transmembrane region" description="Helical" evidence="6">
    <location>
        <begin position="6"/>
        <end position="24"/>
    </location>
</feature>
<feature type="domain" description="G-protein coupled receptors family 2 profile 2" evidence="7">
    <location>
        <begin position="1"/>
        <end position="201"/>
    </location>
</feature>
<dbReference type="Gene3D" id="1.20.1070.10">
    <property type="entry name" value="Rhodopsin 7-helix transmembrane proteins"/>
    <property type="match status" value="1"/>
</dbReference>
<dbReference type="Proteomes" id="UP001160483">
    <property type="component" value="Unassembled WGS sequence"/>
</dbReference>
<dbReference type="GO" id="GO:0004930">
    <property type="term" value="F:G protein-coupled receptor activity"/>
    <property type="evidence" value="ECO:0007669"/>
    <property type="project" value="InterPro"/>
</dbReference>
<feature type="transmembrane region" description="Helical" evidence="6">
    <location>
        <begin position="216"/>
        <end position="234"/>
    </location>
</feature>
<keyword evidence="3 6" id="KW-1133">Transmembrane helix</keyword>
<comment type="subcellular location">
    <subcellularLocation>
        <location evidence="1">Membrane</location>
        <topology evidence="1">Multi-pass membrane protein</topology>
    </subcellularLocation>
</comment>
<dbReference type="InterPro" id="IPR000848">
    <property type="entry name" value="GPCR_cAMP"/>
</dbReference>
<dbReference type="PANTHER" id="PTHR23112:SF0">
    <property type="entry name" value="TRANSMEMBRANE PROTEIN 116"/>
    <property type="match status" value="1"/>
</dbReference>
<dbReference type="GO" id="GO:0005886">
    <property type="term" value="C:plasma membrane"/>
    <property type="evidence" value="ECO:0007669"/>
    <property type="project" value="TreeGrafter"/>
</dbReference>
<comment type="caution">
    <text evidence="8">The sequence shown here is derived from an EMBL/GenBank/DDBJ whole genome shotgun (WGS) entry which is preliminary data.</text>
</comment>
<evidence type="ECO:0000313" key="8">
    <source>
        <dbReference type="EMBL" id="CAH0480755.1"/>
    </source>
</evidence>
<reference evidence="8" key="1">
    <citation type="submission" date="2021-11" db="EMBL/GenBank/DDBJ databases">
        <authorList>
            <person name="Islam A."/>
            <person name="Islam S."/>
            <person name="Flora M.S."/>
            <person name="Rahman M."/>
            <person name="Ziaur R.M."/>
            <person name="Epstein J.H."/>
            <person name="Hassan M."/>
            <person name="Klassen M."/>
            <person name="Woodard K."/>
            <person name="Webb A."/>
            <person name="Webby R.J."/>
            <person name="El Zowalaty M.E."/>
        </authorList>
    </citation>
    <scope>NUCLEOTIDE SEQUENCE</scope>
    <source>
        <strain evidence="8">Pbs3</strain>
    </source>
</reference>
<dbReference type="InterPro" id="IPR022343">
    <property type="entry name" value="GCR1-cAMP_receptor"/>
</dbReference>
<evidence type="ECO:0000256" key="3">
    <source>
        <dbReference type="ARBA" id="ARBA00022989"/>
    </source>
</evidence>
<feature type="transmembrane region" description="Helical" evidence="6">
    <location>
        <begin position="177"/>
        <end position="195"/>
    </location>
</feature>
<feature type="compositionally biased region" description="Basic and acidic residues" evidence="5">
    <location>
        <begin position="343"/>
        <end position="354"/>
    </location>
</feature>
<dbReference type="EMBL" id="CAKKTJ010000325">
    <property type="protein sequence ID" value="CAH0480755.1"/>
    <property type="molecule type" value="Genomic_DNA"/>
</dbReference>
<feature type="transmembrane region" description="Helical" evidence="6">
    <location>
        <begin position="36"/>
        <end position="58"/>
    </location>
</feature>
<protein>
    <recommendedName>
        <fullName evidence="7">G-protein coupled receptors family 2 profile 2 domain-containing protein</fullName>
    </recommendedName>
</protein>
<evidence type="ECO:0000256" key="5">
    <source>
        <dbReference type="SAM" id="MobiDB-lite"/>
    </source>
</evidence>
<sequence>MEEVLLLITTFVSCAGCSFLLATWKRVESPNYVSRRIVTSIGFSGLLTTVAFSMSIFVNGNGQNYRHYEGLCYIQALTLQYFYLASYLWTACFAFHLYQLIVKRNEYSEVFLWVYRGIGWGLPGFVLLYLVLRQLTGHIGVGGADRRWCWIANYTTQEETGKDPLAWQRTGALQQFLLLYVPVLSVFVFNVGIYHSILKFLNMDPMASRFREKVKLYLGIILVCSVWGITNRLVQFFRADHTPIEFLSVMESICDPLQPLLNAIAYGTNKQSLQAYKDRFCPSWIHSSVPSSDEEEESSGIDDSPLLPRIDDSMAHVSLDPLDREFGHYFDRRGRRSKAHRMQSKEKCLSTKPV</sequence>
<feature type="region of interest" description="Disordered" evidence="5">
    <location>
        <begin position="334"/>
        <end position="354"/>
    </location>
</feature>
<accession>A0AAU9L5L2</accession>
<evidence type="ECO:0000256" key="4">
    <source>
        <dbReference type="ARBA" id="ARBA00023136"/>
    </source>
</evidence>
<dbReference type="SUPFAM" id="SSF81321">
    <property type="entry name" value="Family A G protein-coupled receptor-like"/>
    <property type="match status" value="1"/>
</dbReference>
<dbReference type="AlphaFoldDB" id="A0AAU9L5L2"/>
<evidence type="ECO:0000313" key="9">
    <source>
        <dbReference type="Proteomes" id="UP001160483"/>
    </source>
</evidence>
<keyword evidence="4 6" id="KW-0472">Membrane</keyword>
<feature type="region of interest" description="Disordered" evidence="5">
    <location>
        <begin position="288"/>
        <end position="309"/>
    </location>
</feature>
<evidence type="ECO:0000256" key="1">
    <source>
        <dbReference type="ARBA" id="ARBA00004141"/>
    </source>
</evidence>
<organism evidence="8 9">
    <name type="scientific">Peronospora belbahrii</name>
    <dbReference type="NCBI Taxonomy" id="622444"/>
    <lineage>
        <taxon>Eukaryota</taxon>
        <taxon>Sar</taxon>
        <taxon>Stramenopiles</taxon>
        <taxon>Oomycota</taxon>
        <taxon>Peronosporomycetes</taxon>
        <taxon>Peronosporales</taxon>
        <taxon>Peronosporaceae</taxon>
        <taxon>Peronospora</taxon>
    </lineage>
</organism>
<dbReference type="PRINTS" id="PR00247">
    <property type="entry name" value="GPCRCAMP"/>
</dbReference>
<gene>
    <name evidence="8" type="ORF">PBS003_LOCUS7370</name>
</gene>
<name>A0AAU9L5L2_9STRA</name>
<dbReference type="GO" id="GO:0030552">
    <property type="term" value="F:cAMP binding"/>
    <property type="evidence" value="ECO:0007669"/>
    <property type="project" value="InterPro"/>
</dbReference>
<dbReference type="InterPro" id="IPR017981">
    <property type="entry name" value="GPCR_2-like_7TM"/>
</dbReference>
<keyword evidence="2 6" id="KW-0812">Transmembrane</keyword>
<feature type="transmembrane region" description="Helical" evidence="6">
    <location>
        <begin position="110"/>
        <end position="132"/>
    </location>
</feature>
<dbReference type="PROSITE" id="PS50261">
    <property type="entry name" value="G_PROTEIN_RECEP_F2_4"/>
    <property type="match status" value="1"/>
</dbReference>
<dbReference type="GO" id="GO:0007166">
    <property type="term" value="P:cell surface receptor signaling pathway"/>
    <property type="evidence" value="ECO:0007669"/>
    <property type="project" value="InterPro"/>
</dbReference>
<dbReference type="PANTHER" id="PTHR23112">
    <property type="entry name" value="G PROTEIN-COUPLED RECEPTOR 157-RELATED"/>
    <property type="match status" value="1"/>
</dbReference>
<feature type="transmembrane region" description="Helical" evidence="6">
    <location>
        <begin position="78"/>
        <end position="98"/>
    </location>
</feature>
<evidence type="ECO:0000256" key="6">
    <source>
        <dbReference type="SAM" id="Phobius"/>
    </source>
</evidence>
<proteinExistence type="predicted"/>
<evidence type="ECO:0000256" key="2">
    <source>
        <dbReference type="ARBA" id="ARBA00022692"/>
    </source>
</evidence>
<evidence type="ECO:0000259" key="7">
    <source>
        <dbReference type="PROSITE" id="PS50261"/>
    </source>
</evidence>
<dbReference type="Pfam" id="PF05462">
    <property type="entry name" value="Dicty_CAR"/>
    <property type="match status" value="1"/>
</dbReference>
<dbReference type="GO" id="GO:0007189">
    <property type="term" value="P:adenylate cyclase-activating G protein-coupled receptor signaling pathway"/>
    <property type="evidence" value="ECO:0007669"/>
    <property type="project" value="TreeGrafter"/>
</dbReference>